<dbReference type="Proteomes" id="UP000294513">
    <property type="component" value="Unassembled WGS sequence"/>
</dbReference>
<gene>
    <name evidence="2" type="ORF">E1298_12845</name>
</gene>
<evidence type="ECO:0000313" key="3">
    <source>
        <dbReference type="Proteomes" id="UP000294513"/>
    </source>
</evidence>
<proteinExistence type="predicted"/>
<dbReference type="EMBL" id="SMKU01000049">
    <property type="protein sequence ID" value="TDD90782.1"/>
    <property type="molecule type" value="Genomic_DNA"/>
</dbReference>
<dbReference type="OrthoDB" id="3634697at2"/>
<name>A0A4R5C211_9ACTN</name>
<comment type="caution">
    <text evidence="2">The sequence shown here is derived from an EMBL/GenBank/DDBJ whole genome shotgun (WGS) entry which is preliminary data.</text>
</comment>
<sequence length="84" mass="9323">MTGPTRYLDRAQIGALFGVSAQAVAKWQERSDDFPEPDGVLGDRELPGWLPSRVDEIRAWHKARPGQGAKGTRKPGSGRRRQPE</sequence>
<evidence type="ECO:0000256" key="1">
    <source>
        <dbReference type="SAM" id="MobiDB-lite"/>
    </source>
</evidence>
<evidence type="ECO:0000313" key="2">
    <source>
        <dbReference type="EMBL" id="TDD90782.1"/>
    </source>
</evidence>
<accession>A0A4R5C211</accession>
<feature type="region of interest" description="Disordered" evidence="1">
    <location>
        <begin position="28"/>
        <end position="48"/>
    </location>
</feature>
<protein>
    <submittedName>
        <fullName evidence="2">Uncharacterized protein</fullName>
    </submittedName>
</protein>
<dbReference type="AlphaFoldDB" id="A0A4R5C211"/>
<feature type="compositionally biased region" description="Basic residues" evidence="1">
    <location>
        <begin position="71"/>
        <end position="84"/>
    </location>
</feature>
<feature type="region of interest" description="Disordered" evidence="1">
    <location>
        <begin position="60"/>
        <end position="84"/>
    </location>
</feature>
<organism evidence="2 3">
    <name type="scientific">Actinomadura rubrisoli</name>
    <dbReference type="NCBI Taxonomy" id="2530368"/>
    <lineage>
        <taxon>Bacteria</taxon>
        <taxon>Bacillati</taxon>
        <taxon>Actinomycetota</taxon>
        <taxon>Actinomycetes</taxon>
        <taxon>Streptosporangiales</taxon>
        <taxon>Thermomonosporaceae</taxon>
        <taxon>Actinomadura</taxon>
    </lineage>
</organism>
<reference evidence="2 3" key="1">
    <citation type="submission" date="2019-03" db="EMBL/GenBank/DDBJ databases">
        <title>Draft genome sequences of novel Actinobacteria.</title>
        <authorList>
            <person name="Sahin N."/>
            <person name="Ay H."/>
            <person name="Saygin H."/>
        </authorList>
    </citation>
    <scope>NUCLEOTIDE SEQUENCE [LARGE SCALE GENOMIC DNA]</scope>
    <source>
        <strain evidence="2 3">H3C3</strain>
    </source>
</reference>
<keyword evidence="3" id="KW-1185">Reference proteome</keyword>